<dbReference type="Gene3D" id="3.20.20.140">
    <property type="entry name" value="Metal-dependent hydrolases"/>
    <property type="match status" value="1"/>
</dbReference>
<name>A0A844ZS36_9SPHN</name>
<protein>
    <submittedName>
        <fullName evidence="2">DUF3604 domain-containing protein</fullName>
    </submittedName>
</protein>
<reference evidence="2 3" key="1">
    <citation type="submission" date="2019-12" db="EMBL/GenBank/DDBJ databases">
        <title>Genomic-based taxomic classification of the family Erythrobacteraceae.</title>
        <authorList>
            <person name="Xu L."/>
        </authorList>
    </citation>
    <scope>NUCLEOTIDE SEQUENCE [LARGE SCALE GENOMIC DNA]</scope>
    <source>
        <strain evidence="2 3">KCTC 52763</strain>
    </source>
</reference>
<accession>A0A844ZS36</accession>
<evidence type="ECO:0000256" key="1">
    <source>
        <dbReference type="SAM" id="SignalP"/>
    </source>
</evidence>
<dbReference type="Proteomes" id="UP000442714">
    <property type="component" value="Unassembled WGS sequence"/>
</dbReference>
<feature type="signal peptide" evidence="1">
    <location>
        <begin position="1"/>
        <end position="17"/>
    </location>
</feature>
<comment type="caution">
    <text evidence="2">The sequence shown here is derived from an EMBL/GenBank/DDBJ whole genome shotgun (WGS) entry which is preliminary data.</text>
</comment>
<evidence type="ECO:0000313" key="3">
    <source>
        <dbReference type="Proteomes" id="UP000442714"/>
    </source>
</evidence>
<gene>
    <name evidence="2" type="ORF">GRI41_03725</name>
</gene>
<dbReference type="EMBL" id="WTYX01000001">
    <property type="protein sequence ID" value="MXO89920.1"/>
    <property type="molecule type" value="Genomic_DNA"/>
</dbReference>
<feature type="chain" id="PRO_5032985289" evidence="1">
    <location>
        <begin position="18"/>
        <end position="629"/>
    </location>
</feature>
<dbReference type="InterPro" id="IPR022028">
    <property type="entry name" value="DUF3604"/>
</dbReference>
<organism evidence="2 3">
    <name type="scientific">Pontixanthobacter aquaemixtae</name>
    <dbReference type="NCBI Taxonomy" id="1958940"/>
    <lineage>
        <taxon>Bacteria</taxon>
        <taxon>Pseudomonadati</taxon>
        <taxon>Pseudomonadota</taxon>
        <taxon>Alphaproteobacteria</taxon>
        <taxon>Sphingomonadales</taxon>
        <taxon>Erythrobacteraceae</taxon>
        <taxon>Pontixanthobacter</taxon>
    </lineage>
</organism>
<keyword evidence="1" id="KW-0732">Signal</keyword>
<dbReference type="InterPro" id="IPR016195">
    <property type="entry name" value="Pol/histidinol_Pase-like"/>
</dbReference>
<dbReference type="SUPFAM" id="SSF89550">
    <property type="entry name" value="PHP domain-like"/>
    <property type="match status" value="1"/>
</dbReference>
<dbReference type="AlphaFoldDB" id="A0A844ZS36"/>
<evidence type="ECO:0000313" key="2">
    <source>
        <dbReference type="EMBL" id="MXO89920.1"/>
    </source>
</evidence>
<proteinExistence type="predicted"/>
<dbReference type="OrthoDB" id="543560at2"/>
<dbReference type="Pfam" id="PF12228">
    <property type="entry name" value="DUF3604"/>
    <property type="match status" value="1"/>
</dbReference>
<keyword evidence="3" id="KW-1185">Reference proteome</keyword>
<sequence length="629" mass="69358">MFCTASLALLTYGVAVAVPLGKAQTGEPASLLPKAAGERQYSPPLRAPRTNNVYFGDLHLHTNISTDAYLQGTVATSQADAYRFAMGQTVQTDSGMPARLKRPLDFLAVTDHAENYGLYPGLDAGHPALAGTELEQRWRSVQSIAAEKGLRAAFGSVIRANGPMPELPEKFVRDEWAKSARIADQYNRPGHFTTVIGYEWTGMIKGDNLHRVVLYRDGADQAGKTLPFNAALGNDPEDLWQALESYEASGGQGLAIAHNGNVSNGRMFSPKTVSGQAIDARYAEQRQRWEPVYEATQVKGDGETHPSLSPDDPFADFETWDRYNVAGSTAKEPWMLRYEYARQALIDGLKLEQELGANPFQFGMIGGSDSHTGLATTAEDNFFGKFANGGPSPDRMRDKSAGQPQNNWQLGASGLTAIWAPENTREALFDALKRREVYATTGTRIRLRFFGGWDFTKEELNYADYARIGYERGVPMGSELADGGSGESPVFFLHAIKDPDAANLDRIQIVKGWIDNSGTPREKLFDVALSDSRKPDKNGGIEPVGNTVDVANARYSNSIGDPELMTWWRDPEFDPNQPAFYYVRVLEIPTPRWTTYDAAFYNVPIATGAPEFLQERAYSSPIWYRPTGS</sequence>